<dbReference type="InterPro" id="IPR052021">
    <property type="entry name" value="Type-I_RS_S_subunit"/>
</dbReference>
<feature type="coiled-coil region" evidence="4">
    <location>
        <begin position="356"/>
        <end position="383"/>
    </location>
</feature>
<gene>
    <name evidence="6" type="ORF">J2Y00_004929</name>
</gene>
<feature type="domain" description="Type I restriction modification DNA specificity" evidence="5">
    <location>
        <begin position="10"/>
        <end position="184"/>
    </location>
</feature>
<dbReference type="EMBL" id="JAVDQK010000028">
    <property type="protein sequence ID" value="MDR6221297.1"/>
    <property type="molecule type" value="Genomic_DNA"/>
</dbReference>
<dbReference type="Proteomes" id="UP001185331">
    <property type="component" value="Unassembled WGS sequence"/>
</dbReference>
<comment type="similarity">
    <text evidence="1">Belongs to the type-I restriction system S methylase family.</text>
</comment>
<dbReference type="GO" id="GO:0003677">
    <property type="term" value="F:DNA binding"/>
    <property type="evidence" value="ECO:0007669"/>
    <property type="project" value="UniProtKB-KW"/>
</dbReference>
<dbReference type="PANTHER" id="PTHR30408">
    <property type="entry name" value="TYPE-1 RESTRICTION ENZYME ECOKI SPECIFICITY PROTEIN"/>
    <property type="match status" value="1"/>
</dbReference>
<dbReference type="InterPro" id="IPR000055">
    <property type="entry name" value="Restrct_endonuc_typeI_TRD"/>
</dbReference>
<proteinExistence type="inferred from homology"/>
<dbReference type="RefSeq" id="WP_309859024.1">
    <property type="nucleotide sequence ID" value="NZ_JAVDQJ010000026.1"/>
</dbReference>
<evidence type="ECO:0000256" key="2">
    <source>
        <dbReference type="ARBA" id="ARBA00022747"/>
    </source>
</evidence>
<dbReference type="GO" id="GO:0009035">
    <property type="term" value="F:type I site-specific deoxyribonuclease activity"/>
    <property type="evidence" value="ECO:0007669"/>
    <property type="project" value="UniProtKB-EC"/>
</dbReference>
<dbReference type="PANTHER" id="PTHR30408:SF12">
    <property type="entry name" value="TYPE I RESTRICTION ENZYME MJAVIII SPECIFICITY SUBUNIT"/>
    <property type="match status" value="1"/>
</dbReference>
<evidence type="ECO:0000256" key="1">
    <source>
        <dbReference type="ARBA" id="ARBA00010923"/>
    </source>
</evidence>
<keyword evidence="3" id="KW-0238">DNA-binding</keyword>
<keyword evidence="6" id="KW-0378">Hydrolase</keyword>
<dbReference type="Pfam" id="PF01420">
    <property type="entry name" value="Methylase_S"/>
    <property type="match status" value="1"/>
</dbReference>
<evidence type="ECO:0000259" key="5">
    <source>
        <dbReference type="Pfam" id="PF01420"/>
    </source>
</evidence>
<evidence type="ECO:0000313" key="6">
    <source>
        <dbReference type="EMBL" id="MDR6221297.1"/>
    </source>
</evidence>
<protein>
    <submittedName>
        <fullName evidence="6">Type I restriction enzyme S subunit</fullName>
        <ecNumber evidence="6">3.1.21.3</ecNumber>
    </submittedName>
</protein>
<accession>A0AAE3XIN3</accession>
<dbReference type="EC" id="3.1.21.3" evidence="6"/>
<keyword evidence="2" id="KW-0680">Restriction system</keyword>
<dbReference type="SUPFAM" id="SSF116734">
    <property type="entry name" value="DNA methylase specificity domain"/>
    <property type="match status" value="2"/>
</dbReference>
<name>A0AAE3XIN3_9DEIO</name>
<dbReference type="Gene3D" id="3.90.220.20">
    <property type="entry name" value="DNA methylase specificity domains"/>
    <property type="match status" value="2"/>
</dbReference>
<evidence type="ECO:0000313" key="7">
    <source>
        <dbReference type="Proteomes" id="UP001185331"/>
    </source>
</evidence>
<dbReference type="AlphaFoldDB" id="A0AAE3XIN3"/>
<dbReference type="GO" id="GO:0009307">
    <property type="term" value="P:DNA restriction-modification system"/>
    <property type="evidence" value="ECO:0007669"/>
    <property type="project" value="UniProtKB-KW"/>
</dbReference>
<reference evidence="6" key="1">
    <citation type="submission" date="2023-07" db="EMBL/GenBank/DDBJ databases">
        <title>Sorghum-associated microbial communities from plants grown in Nebraska, USA.</title>
        <authorList>
            <person name="Schachtman D."/>
        </authorList>
    </citation>
    <scope>NUCLEOTIDE SEQUENCE</scope>
    <source>
        <strain evidence="6">BE330</strain>
    </source>
</reference>
<evidence type="ECO:0000256" key="3">
    <source>
        <dbReference type="ARBA" id="ARBA00023125"/>
    </source>
</evidence>
<dbReference type="InterPro" id="IPR044946">
    <property type="entry name" value="Restrct_endonuc_typeI_TRD_sf"/>
</dbReference>
<keyword evidence="4" id="KW-0175">Coiled coil</keyword>
<evidence type="ECO:0000256" key="4">
    <source>
        <dbReference type="SAM" id="Coils"/>
    </source>
</evidence>
<comment type="caution">
    <text evidence="6">The sequence shown here is derived from an EMBL/GenBank/DDBJ whole genome shotgun (WGS) entry which is preliminary data.</text>
</comment>
<sequence length="415" mass="46724">MSKKPAGKLPEGWKWVQLGDICKVVNQRKPIKTDPPVMSISKYEGFVPSLEYFSKQVFSKDISKYKYVKRGQFAYSTIHLDEGSIARFTEGEGCLVSPMYTTFEVGDDVDGCFLLSALKSQSMVSRYLIEAQGSVNRRKSIPFSAFASIYIPLPPIDLQNWIADSIDSLDILIKNSKDLLESLNHAIKEFIEVFISNGKYPKDRLDNILEFKNGINYRQKENGKIVKVIGVGDFGKNRYLSDDYSPTEISIDRTPPDSYLIELGDFLFVRSNGNKNLVGRAVIVKSEIEDTFFSGFIIRGRIRKGVEIDLNYLSWVLNHPSFRSSLIPSGDYGQLSNLNQSVLGEALISLPSIERQRLLSDTLTEFENQISALRKEIETIEFIKKTLLHQILTGSLQPTSSWQAVLCKSAQAASP</sequence>
<organism evidence="6 7">
    <name type="scientific">Deinococcus soli</name>
    <name type="common">ex Cha et al. 2016</name>
    <dbReference type="NCBI Taxonomy" id="1309411"/>
    <lineage>
        <taxon>Bacteria</taxon>
        <taxon>Thermotogati</taxon>
        <taxon>Deinococcota</taxon>
        <taxon>Deinococci</taxon>
        <taxon>Deinococcales</taxon>
        <taxon>Deinococcaceae</taxon>
        <taxon>Deinococcus</taxon>
    </lineage>
</organism>